<dbReference type="InterPro" id="IPR006015">
    <property type="entry name" value="Universal_stress_UspA"/>
</dbReference>
<reference evidence="3 4" key="1">
    <citation type="submission" date="2016-10" db="EMBL/GenBank/DDBJ databases">
        <authorList>
            <person name="de Groot N.N."/>
        </authorList>
    </citation>
    <scope>NUCLEOTIDE SEQUENCE [LARGE SCALE GENOMIC DNA]</scope>
    <source>
        <strain evidence="3 4">DSM 4180</strain>
    </source>
</reference>
<dbReference type="PRINTS" id="PR01438">
    <property type="entry name" value="UNVRSLSTRESS"/>
</dbReference>
<comment type="similarity">
    <text evidence="1">Belongs to the universal stress protein A family.</text>
</comment>
<organism evidence="3 4">
    <name type="scientific">Ectothiorhodospira mobilis</name>
    <dbReference type="NCBI Taxonomy" id="195064"/>
    <lineage>
        <taxon>Bacteria</taxon>
        <taxon>Pseudomonadati</taxon>
        <taxon>Pseudomonadota</taxon>
        <taxon>Gammaproteobacteria</taxon>
        <taxon>Chromatiales</taxon>
        <taxon>Ectothiorhodospiraceae</taxon>
        <taxon>Ectothiorhodospira</taxon>
    </lineage>
</organism>
<evidence type="ECO:0000256" key="1">
    <source>
        <dbReference type="ARBA" id="ARBA00008791"/>
    </source>
</evidence>
<evidence type="ECO:0000313" key="3">
    <source>
        <dbReference type="EMBL" id="SFM56381.1"/>
    </source>
</evidence>
<evidence type="ECO:0000259" key="2">
    <source>
        <dbReference type="Pfam" id="PF00582"/>
    </source>
</evidence>
<keyword evidence="4" id="KW-1185">Reference proteome</keyword>
<name>A0A1I4RW08_ECTMO</name>
<dbReference type="AlphaFoldDB" id="A0A1I4RW08"/>
<evidence type="ECO:0000313" key="4">
    <source>
        <dbReference type="Proteomes" id="UP000199556"/>
    </source>
</evidence>
<sequence length="283" mass="30857">MNKVIACIDGSRSSVSVCDHAAWASRRMDAPLTFLHVIHNPHAEGQGDLSGNLSLGGREALLAKMVETEEQRGRLLREQGRAILNDAVERVRDQGIGDPGSLLRNGTVVEAVSEIQGEARLVVVGKQGRDGDMHARHVGSHLESLIRTLDRGVLVCPLEYREPKRFLIAYDGSATAHKVVEKVAESPLLQGLETHLLLVGEDTPDNRSRVENARNALGQKGFAVQTAIRAGDVVDTVCAYSKEADIHLLAMGAYGHSRLRRWFVGSTTTQMIMKAPIPLLVLR</sequence>
<dbReference type="InterPro" id="IPR006016">
    <property type="entry name" value="UspA"/>
</dbReference>
<feature type="domain" description="UspA" evidence="2">
    <location>
        <begin position="2"/>
        <end position="157"/>
    </location>
</feature>
<dbReference type="Proteomes" id="UP000199556">
    <property type="component" value="Unassembled WGS sequence"/>
</dbReference>
<accession>A0A1I4RW08</accession>
<gene>
    <name evidence="3" type="ORF">SAMN05421721_11021</name>
</gene>
<protein>
    <submittedName>
        <fullName evidence="3">Nucleotide-binding universal stress protein, UspA family</fullName>
    </submittedName>
</protein>
<dbReference type="PANTHER" id="PTHR46268">
    <property type="entry name" value="STRESS RESPONSE PROTEIN NHAX"/>
    <property type="match status" value="1"/>
</dbReference>
<dbReference type="Pfam" id="PF00582">
    <property type="entry name" value="Usp"/>
    <property type="match status" value="2"/>
</dbReference>
<proteinExistence type="inferred from homology"/>
<dbReference type="Gene3D" id="3.40.50.12370">
    <property type="match status" value="1"/>
</dbReference>
<dbReference type="EMBL" id="FOUO01000010">
    <property type="protein sequence ID" value="SFM56381.1"/>
    <property type="molecule type" value="Genomic_DNA"/>
</dbReference>
<feature type="domain" description="UspA" evidence="2">
    <location>
        <begin position="213"/>
        <end position="283"/>
    </location>
</feature>
<dbReference type="PANTHER" id="PTHR46268:SF6">
    <property type="entry name" value="UNIVERSAL STRESS PROTEIN UP12"/>
    <property type="match status" value="1"/>
</dbReference>
<dbReference type="CDD" id="cd00293">
    <property type="entry name" value="USP-like"/>
    <property type="match status" value="2"/>
</dbReference>
<dbReference type="RefSeq" id="WP_090485842.1">
    <property type="nucleotide sequence ID" value="NZ_FOUO01000010.1"/>
</dbReference>
<dbReference type="STRING" id="195064.SAMN05421721_11021"/>
<dbReference type="SUPFAM" id="SSF52402">
    <property type="entry name" value="Adenine nucleotide alpha hydrolases-like"/>
    <property type="match status" value="2"/>
</dbReference>
<dbReference type="OrthoDB" id="9804721at2"/>